<sequence length="259" mass="27888">MAYSSARRRLASGSSYATGSWRASLEVPVSIFPSKGGVIPRDVVEVLLKFGIKPSPHDEKGVAGDHHDRILAMHLESIAKLLALPTNAEKKIKEEDLQHDATSIMEEGLLVWLPVHHVKLSKNASKVFAGLKVQTSKEAAERVAASLAAKAAREKGAKENLVKAKRKKEGSNEAEEKKKRKKKAAEVENNEQTEEVVEAMEETGDGVGADIEEDDDGGKNDGNGDEDVRDEGETQDKDDADDDSGSGSESSKASGETED</sequence>
<dbReference type="AlphaFoldDB" id="A0AAE0L4W0"/>
<feature type="region of interest" description="Disordered" evidence="1">
    <location>
        <begin position="150"/>
        <end position="259"/>
    </location>
</feature>
<name>A0AAE0L4W0_9CHLO</name>
<proteinExistence type="predicted"/>
<evidence type="ECO:0000256" key="1">
    <source>
        <dbReference type="SAM" id="MobiDB-lite"/>
    </source>
</evidence>
<reference evidence="2 3" key="1">
    <citation type="journal article" date="2015" name="Genome Biol. Evol.">
        <title>Comparative Genomics of a Bacterivorous Green Alga Reveals Evolutionary Causalities and Consequences of Phago-Mixotrophic Mode of Nutrition.</title>
        <authorList>
            <person name="Burns J.A."/>
            <person name="Paasch A."/>
            <person name="Narechania A."/>
            <person name="Kim E."/>
        </authorList>
    </citation>
    <scope>NUCLEOTIDE SEQUENCE [LARGE SCALE GENOMIC DNA]</scope>
    <source>
        <strain evidence="2 3">PLY_AMNH</strain>
    </source>
</reference>
<dbReference type="Proteomes" id="UP001190700">
    <property type="component" value="Unassembled WGS sequence"/>
</dbReference>
<gene>
    <name evidence="2" type="ORF">CYMTET_19862</name>
</gene>
<keyword evidence="3" id="KW-1185">Reference proteome</keyword>
<comment type="caution">
    <text evidence="2">The sequence shown here is derived from an EMBL/GenBank/DDBJ whole genome shotgun (WGS) entry which is preliminary data.</text>
</comment>
<organism evidence="2 3">
    <name type="scientific">Cymbomonas tetramitiformis</name>
    <dbReference type="NCBI Taxonomy" id="36881"/>
    <lineage>
        <taxon>Eukaryota</taxon>
        <taxon>Viridiplantae</taxon>
        <taxon>Chlorophyta</taxon>
        <taxon>Pyramimonadophyceae</taxon>
        <taxon>Pyramimonadales</taxon>
        <taxon>Pyramimonadaceae</taxon>
        <taxon>Cymbomonas</taxon>
    </lineage>
</organism>
<evidence type="ECO:0000313" key="2">
    <source>
        <dbReference type="EMBL" id="KAK3271820.1"/>
    </source>
</evidence>
<evidence type="ECO:0000313" key="3">
    <source>
        <dbReference type="Proteomes" id="UP001190700"/>
    </source>
</evidence>
<feature type="compositionally biased region" description="Low complexity" evidence="1">
    <location>
        <begin position="245"/>
        <end position="259"/>
    </location>
</feature>
<dbReference type="EMBL" id="LGRX02009352">
    <property type="protein sequence ID" value="KAK3271820.1"/>
    <property type="molecule type" value="Genomic_DNA"/>
</dbReference>
<protein>
    <submittedName>
        <fullName evidence="2">Uncharacterized protein</fullName>
    </submittedName>
</protein>
<feature type="compositionally biased region" description="Acidic residues" evidence="1">
    <location>
        <begin position="188"/>
        <end position="216"/>
    </location>
</feature>
<feature type="compositionally biased region" description="Basic and acidic residues" evidence="1">
    <location>
        <begin position="151"/>
        <end position="162"/>
    </location>
</feature>
<accession>A0AAE0L4W0</accession>